<dbReference type="Gene3D" id="1.25.50.20">
    <property type="match status" value="1"/>
</dbReference>
<name>A0A1R0H342_9FUNG</name>
<sequence>MARVKYSDKLFERLLKGVETGNVDIVDRTAIILDNYEFMRFGVGKTSDILKIIRAFSGEESMYVWKLLIDRIYEVTDIFHGSNAVISHLLPKILARPISNLSRKLEQIKDRSDYKYFERMKKKIIKLLWLSLDQNILENARSDYEKFMSDIYVDTKDIEIGSTILSIGVSRKKLEGFDAVSRILLDANVSNKKKEMAKSSLGFMCDKDSIEATSRFALSDKIKSEDGMDVLISLASNFCSKGYIKDEVIKNIESLKKIKTLGKLEKFLKIYIANFNYTHEAIGAVNFLDNHGITIKERNFREIISSVHDKATHLNRDSENVKKYLSEILEK</sequence>
<feature type="domain" description="ERAP1-like C-terminal" evidence="2">
    <location>
        <begin position="2"/>
        <end position="302"/>
    </location>
</feature>
<dbReference type="Pfam" id="PF11838">
    <property type="entry name" value="ERAP1_C"/>
    <property type="match status" value="1"/>
</dbReference>
<evidence type="ECO:0000256" key="1">
    <source>
        <dbReference type="ARBA" id="ARBA00010136"/>
    </source>
</evidence>
<evidence type="ECO:0000313" key="3">
    <source>
        <dbReference type="EMBL" id="OLY83589.1"/>
    </source>
</evidence>
<dbReference type="GO" id="GO:0070006">
    <property type="term" value="F:metalloaminopeptidase activity"/>
    <property type="evidence" value="ECO:0007669"/>
    <property type="project" value="TreeGrafter"/>
</dbReference>
<gene>
    <name evidence="3" type="ORF">AYI68_g2266</name>
</gene>
<keyword evidence="4" id="KW-1185">Reference proteome</keyword>
<dbReference type="GO" id="GO:0042277">
    <property type="term" value="F:peptide binding"/>
    <property type="evidence" value="ECO:0007669"/>
    <property type="project" value="TreeGrafter"/>
</dbReference>
<dbReference type="PANTHER" id="PTHR11533:SF299">
    <property type="entry name" value="AMINOPEPTIDASE"/>
    <property type="match status" value="1"/>
</dbReference>
<dbReference type="GO" id="GO:0008270">
    <property type="term" value="F:zinc ion binding"/>
    <property type="evidence" value="ECO:0007669"/>
    <property type="project" value="TreeGrafter"/>
</dbReference>
<dbReference type="InterPro" id="IPR024571">
    <property type="entry name" value="ERAP1-like_C_dom"/>
</dbReference>
<comment type="caution">
    <text evidence="3">The sequence shown here is derived from an EMBL/GenBank/DDBJ whole genome shotgun (WGS) entry which is preliminary data.</text>
</comment>
<proteinExistence type="inferred from homology"/>
<comment type="similarity">
    <text evidence="1">Belongs to the peptidase M1 family.</text>
</comment>
<dbReference type="GO" id="GO:0005737">
    <property type="term" value="C:cytoplasm"/>
    <property type="evidence" value="ECO:0007669"/>
    <property type="project" value="TreeGrafter"/>
</dbReference>
<dbReference type="PANTHER" id="PTHR11533">
    <property type="entry name" value="PROTEASE M1 ZINC METALLOPROTEASE"/>
    <property type="match status" value="1"/>
</dbReference>
<dbReference type="GO" id="GO:0005615">
    <property type="term" value="C:extracellular space"/>
    <property type="evidence" value="ECO:0007669"/>
    <property type="project" value="TreeGrafter"/>
</dbReference>
<dbReference type="GO" id="GO:0016020">
    <property type="term" value="C:membrane"/>
    <property type="evidence" value="ECO:0007669"/>
    <property type="project" value="TreeGrafter"/>
</dbReference>
<organism evidence="3 4">
    <name type="scientific">Smittium mucronatum</name>
    <dbReference type="NCBI Taxonomy" id="133383"/>
    <lineage>
        <taxon>Eukaryota</taxon>
        <taxon>Fungi</taxon>
        <taxon>Fungi incertae sedis</taxon>
        <taxon>Zoopagomycota</taxon>
        <taxon>Kickxellomycotina</taxon>
        <taxon>Harpellomycetes</taxon>
        <taxon>Harpellales</taxon>
        <taxon>Legeriomycetaceae</taxon>
        <taxon>Smittium</taxon>
    </lineage>
</organism>
<dbReference type="AlphaFoldDB" id="A0A1R0H342"/>
<dbReference type="InterPro" id="IPR050344">
    <property type="entry name" value="Peptidase_M1_aminopeptidases"/>
</dbReference>
<reference evidence="3 4" key="1">
    <citation type="journal article" date="2016" name="Mol. Biol. Evol.">
        <title>Genome-Wide Survey of Gut Fungi (Harpellales) Reveals the First Horizontally Transferred Ubiquitin Gene from a Mosquito Host.</title>
        <authorList>
            <person name="Wang Y."/>
            <person name="White M.M."/>
            <person name="Kvist S."/>
            <person name="Moncalvo J.M."/>
        </authorList>
    </citation>
    <scope>NUCLEOTIDE SEQUENCE [LARGE SCALE GENOMIC DNA]</scope>
    <source>
        <strain evidence="3 4">ALG-7-W6</strain>
    </source>
</reference>
<dbReference type="GO" id="GO:0043171">
    <property type="term" value="P:peptide catabolic process"/>
    <property type="evidence" value="ECO:0007669"/>
    <property type="project" value="TreeGrafter"/>
</dbReference>
<dbReference type="EMBL" id="LSSL01000831">
    <property type="protein sequence ID" value="OLY83589.1"/>
    <property type="molecule type" value="Genomic_DNA"/>
</dbReference>
<accession>A0A1R0H342</accession>
<dbReference type="GO" id="GO:0006508">
    <property type="term" value="P:proteolysis"/>
    <property type="evidence" value="ECO:0007669"/>
    <property type="project" value="TreeGrafter"/>
</dbReference>
<dbReference type="STRING" id="133383.A0A1R0H342"/>
<dbReference type="Proteomes" id="UP000187455">
    <property type="component" value="Unassembled WGS sequence"/>
</dbReference>
<evidence type="ECO:0000313" key="4">
    <source>
        <dbReference type="Proteomes" id="UP000187455"/>
    </source>
</evidence>
<evidence type="ECO:0000259" key="2">
    <source>
        <dbReference type="Pfam" id="PF11838"/>
    </source>
</evidence>
<protein>
    <recommendedName>
        <fullName evidence="2">ERAP1-like C-terminal domain-containing protein</fullName>
    </recommendedName>
</protein>